<dbReference type="EMBL" id="OK499992">
    <property type="protein sequence ID" value="UGO51036.1"/>
    <property type="molecule type" value="Genomic_DNA"/>
</dbReference>
<name>A0AAE8YV04_9CAUD</name>
<proteinExistence type="predicted"/>
<keyword evidence="2" id="KW-1185">Reference proteome</keyword>
<organism evidence="1 2">
    <name type="scientific">Bacillus phage vB_BanS_Nate</name>
    <dbReference type="NCBI Taxonomy" id="2894788"/>
    <lineage>
        <taxon>Viruses</taxon>
        <taxon>Duplodnaviria</taxon>
        <taxon>Heunggongvirae</taxon>
        <taxon>Uroviricota</taxon>
        <taxon>Caudoviricetes</taxon>
        <taxon>Joanripponvirinae</taxon>
        <taxon>Natevirus</taxon>
        <taxon>Natevirus nate</taxon>
    </lineage>
</organism>
<reference evidence="1" key="1">
    <citation type="submission" date="2021-10" db="EMBL/GenBank/DDBJ databases">
        <authorList>
            <person name="Lavering E.D."/>
            <person name="James R."/>
            <person name="Fairholm J.D."/>
            <person name="Ogilvie B.H."/>
            <person name="Thurgood T.L."/>
            <person name="Robison R.A."/>
            <person name="Grose J.H."/>
        </authorList>
    </citation>
    <scope>NUCLEOTIDE SEQUENCE</scope>
</reference>
<evidence type="ECO:0000313" key="1">
    <source>
        <dbReference type="EMBL" id="UGO51036.1"/>
    </source>
</evidence>
<evidence type="ECO:0000313" key="2">
    <source>
        <dbReference type="Proteomes" id="UP000827544"/>
    </source>
</evidence>
<sequence length="67" mass="7480">MIMMRNTKVVSDTSKVGFEAKLGMTINDFQKAGLKVKIDFTVTSRESYPTTEYHALVLGYDKDDSVG</sequence>
<dbReference type="Proteomes" id="UP000827544">
    <property type="component" value="Segment"/>
</dbReference>
<protein>
    <submittedName>
        <fullName evidence="1">Uncharacterized protein</fullName>
    </submittedName>
</protein>
<accession>A0AAE8YV04</accession>
<gene>
    <name evidence="1" type="ORF">NATE_183</name>
</gene>